<protein>
    <submittedName>
        <fullName evidence="2">Uncharacterized protein</fullName>
    </submittedName>
</protein>
<dbReference type="EMBL" id="CP000089">
    <property type="protein sequence ID" value="AAZ47156.1"/>
    <property type="molecule type" value="Genomic_DNA"/>
</dbReference>
<dbReference type="OrthoDB" id="7324894at2"/>
<dbReference type="STRING" id="159087.Daro_2420"/>
<organism evidence="2">
    <name type="scientific">Dechloromonas aromatica (strain RCB)</name>
    <dbReference type="NCBI Taxonomy" id="159087"/>
    <lineage>
        <taxon>Bacteria</taxon>
        <taxon>Pseudomonadati</taxon>
        <taxon>Pseudomonadota</taxon>
        <taxon>Betaproteobacteria</taxon>
        <taxon>Rhodocyclales</taxon>
        <taxon>Azonexaceae</taxon>
        <taxon>Dechloromonas</taxon>
    </lineage>
</organism>
<dbReference type="HOGENOM" id="CLU_721229_0_0_4"/>
<gene>
    <name evidence="2" type="ordered locus">Daro_2420</name>
</gene>
<reference evidence="2" key="1">
    <citation type="submission" date="2005-08" db="EMBL/GenBank/DDBJ databases">
        <title>Complete sequence of Dechloromonas aromatica RCB.</title>
        <authorList>
            <person name="Salinero K.K."/>
            <person name="Copeland A."/>
            <person name="Lucas S."/>
            <person name="Lapidus A."/>
            <person name="Barry K."/>
            <person name="Detter J.C."/>
            <person name="Glavina T."/>
            <person name="Hammon N."/>
            <person name="Israni S."/>
            <person name="Pitluck S."/>
            <person name="Di Bartolo G."/>
            <person name="Trong S."/>
            <person name="Schmutz J."/>
            <person name="Larimer F."/>
            <person name="Land M."/>
            <person name="Ivanova N."/>
            <person name="Richardson P."/>
        </authorList>
    </citation>
    <scope>NUCLEOTIDE SEQUENCE</scope>
    <source>
        <strain evidence="2">RCB</strain>
    </source>
</reference>
<evidence type="ECO:0000313" key="2">
    <source>
        <dbReference type="EMBL" id="AAZ47156.1"/>
    </source>
</evidence>
<keyword evidence="1" id="KW-0472">Membrane</keyword>
<accession>Q47DC5</accession>
<dbReference type="AlphaFoldDB" id="Q47DC5"/>
<dbReference type="KEGG" id="dar:Daro_2420"/>
<proteinExistence type="predicted"/>
<dbReference type="eggNOG" id="ENOG502Z7SS">
    <property type="taxonomic scope" value="Bacteria"/>
</dbReference>
<name>Q47DC5_DECAR</name>
<evidence type="ECO:0000256" key="1">
    <source>
        <dbReference type="SAM" id="Phobius"/>
    </source>
</evidence>
<feature type="transmembrane region" description="Helical" evidence="1">
    <location>
        <begin position="6"/>
        <end position="28"/>
    </location>
</feature>
<sequence length="399" mass="44130">MTAKKFVFILAALNLPAMLLISALNFVIDGDSSRHLPGEPSIFPRSTNHSALSKLHYLSLEKPEVIYFGSSRTEIGLPADPALIGGKTVYNAGLSANTLGNTLPLIQHVLAISEPKAIVLGVDFVSFLPKPSTFSNLDMSLLSSGITEYRFKRLFHDIKRTLTIETTANSIHSLSALCAGKPYDEIDGLASIGGQTSDAEMELLTTVRGKSLTAFQRKLQMAAGRPPDWKTIENGLHMLDNFVDFACRRHITVRIYTNPRHALAEQMLEQNGAWPQVERWKSALGEIATRYQPQCDIRIFDFSGYNSVTTESAVGLAPSKGMTHYWEASHYKSVVGAMILHRLFTTDSSSLPPDFGRELTKDSTDKVNALVRKEQQDYIRAHANEIAKANQWASASQKY</sequence>
<keyword evidence="1" id="KW-0812">Transmembrane</keyword>
<keyword evidence="1" id="KW-1133">Transmembrane helix</keyword>